<evidence type="ECO:0000313" key="2">
    <source>
        <dbReference type="EMBL" id="GAA4453746.1"/>
    </source>
</evidence>
<name>A0ABP8MS61_9BACT</name>
<dbReference type="Pfam" id="PF02872">
    <property type="entry name" value="5_nucleotid_C"/>
    <property type="match status" value="1"/>
</dbReference>
<dbReference type="InterPro" id="IPR036907">
    <property type="entry name" value="5'-Nucleotdase_C_sf"/>
</dbReference>
<reference evidence="3" key="1">
    <citation type="journal article" date="2019" name="Int. J. Syst. Evol. Microbiol.">
        <title>The Global Catalogue of Microorganisms (GCM) 10K type strain sequencing project: providing services to taxonomists for standard genome sequencing and annotation.</title>
        <authorList>
            <consortium name="The Broad Institute Genomics Platform"/>
            <consortium name="The Broad Institute Genome Sequencing Center for Infectious Disease"/>
            <person name="Wu L."/>
            <person name="Ma J."/>
        </authorList>
    </citation>
    <scope>NUCLEOTIDE SEQUENCE [LARGE SCALE GENOMIC DNA]</scope>
    <source>
        <strain evidence="3">JCM 31921</strain>
    </source>
</reference>
<dbReference type="EMBL" id="BAABEZ010000022">
    <property type="protein sequence ID" value="GAA4453746.1"/>
    <property type="molecule type" value="Genomic_DNA"/>
</dbReference>
<evidence type="ECO:0000259" key="1">
    <source>
        <dbReference type="Pfam" id="PF02872"/>
    </source>
</evidence>
<keyword evidence="3" id="KW-1185">Reference proteome</keyword>
<organism evidence="2 3">
    <name type="scientific">Rurimicrobium arvi</name>
    <dbReference type="NCBI Taxonomy" id="2049916"/>
    <lineage>
        <taxon>Bacteria</taxon>
        <taxon>Pseudomonadati</taxon>
        <taxon>Bacteroidota</taxon>
        <taxon>Chitinophagia</taxon>
        <taxon>Chitinophagales</taxon>
        <taxon>Chitinophagaceae</taxon>
        <taxon>Rurimicrobium</taxon>
    </lineage>
</organism>
<accession>A0ABP8MS61</accession>
<evidence type="ECO:0000313" key="3">
    <source>
        <dbReference type="Proteomes" id="UP001501410"/>
    </source>
</evidence>
<comment type="caution">
    <text evidence="2">The sequence shown here is derived from an EMBL/GenBank/DDBJ whole genome shotgun (WGS) entry which is preliminary data.</text>
</comment>
<dbReference type="Proteomes" id="UP001501410">
    <property type="component" value="Unassembled WGS sequence"/>
</dbReference>
<dbReference type="RefSeq" id="WP_344824698.1">
    <property type="nucleotide sequence ID" value="NZ_BAABEZ010000022.1"/>
</dbReference>
<proteinExistence type="predicted"/>
<dbReference type="InterPro" id="IPR008334">
    <property type="entry name" value="5'-Nucleotdase_C"/>
</dbReference>
<feature type="domain" description="5'-Nucleotidase C-terminal" evidence="1">
    <location>
        <begin position="17"/>
        <end position="137"/>
    </location>
</feature>
<dbReference type="Gene3D" id="3.90.780.10">
    <property type="entry name" value="5'-Nucleotidase, C-terminal domain"/>
    <property type="match status" value="1"/>
</dbReference>
<sequence length="190" mass="21379">MHLSDTLCTLQQPFSKAQPESGMTNWMADAVARNAQAFCSFDACVLSYELLSCAYLSPGPVCRRDMYRLIEQDDALGLLELDGRQLQLLCDSIASAGGIPLSGIQFSIKAHKAVNVHIKDKVLHPDLVYRILLNKGLLQSRSMPACVYHNKHWRFCCPSVRYLLISDLENTLQQQTLLKNSTDQRISYDD</sequence>
<gene>
    <name evidence="2" type="ORF">GCM10023092_14620</name>
</gene>
<protein>
    <recommendedName>
        <fullName evidence="1">5'-Nucleotidase C-terminal domain-containing protein</fullName>
    </recommendedName>
</protein>
<dbReference type="SUPFAM" id="SSF55816">
    <property type="entry name" value="5'-nucleotidase (syn. UDP-sugar hydrolase), C-terminal domain"/>
    <property type="match status" value="1"/>
</dbReference>